<keyword evidence="2" id="KW-1003">Cell membrane</keyword>
<keyword evidence="3 9" id="KW-0812">Transmembrane</keyword>
<accession>A0A261EUQ0</accession>
<evidence type="ECO:0000313" key="10">
    <source>
        <dbReference type="EMBL" id="OZG50567.1"/>
    </source>
</evidence>
<sequence length="997" mass="104285">MSSSVGRNSAVMAMGTLASRITGQIRTILLAAAVGTTGIAANAYQTGSTIPQVLFTVLSGGVFNAVLVPQIVRTLKDKNAKEQLDKLITFAVVLLFGVTVVMMGCSSFFTAIYLDSSWTGAQRALANSFTLWCMPQIFFYGLYTVLGQILAAQNRFGAYAWSSTGANLISCAGFVAFIALYGNASRQPMDFWTSDKIALLAGAWTLGVAFQALVLFIPLLRAGYRWHFRLGVRGIGLRSMSSVAAWSLGIVLVNQLIGILTSRITNGAPMQGGDPYAIAGNSTYQNAFTLYILPYSLFAVSIATAMFPHLSADIADNNLRKAGRELSETLSNLTLIITFFTVAYLVEPEQITSALLPSVAPAEVGLIRVPLMILTLASLPSAISLVLERTFYAFKDGRTPFVYSVVQAAIQAIIILAGVHMFPPADWVAVVCTSTAACYLLTLPVLFIVTRRRFTEGFDDRHVIMSASRTFTAALLAIGAGLLLNGLFRRLGWSVLSIAGMWSRWLTAIVQALIITLAIGAVYAGVLAALKTPEIVTARRKLLAALYRLSRGRLGAPTPEGAGEDEKGVGEENVGEAGESAGSIDDGSAASDDAGANGAPHTKPRRIATSAPQGSARPRRIVSTMDPSPFYPDDTAVGMDIIRDIDIQRYEAEHRKAGLRADAGTTAAAGMDSASATDNGMPSFTPRSPKHPGDTAHNGYAARASLGSQSTVVLYPLSEAPGRPSGGTSDNATGNAERNMERDSTASSVAPSFAPWSSATPRPAVPRPPAPPAPPAPAATSAPMPVPAPAAATSPEPNGSSAHPVQAVSLDMHFGPGAGSAPLADATHARHATAPADAPSQSSISAAAPPSAQAQAAQAQDTAAPSYSPAHKPSEHFAGTRSDTRSTQFARILRTPSPQPRNYDLTVPPLAATMRPAHLPEPKFPTIPANLLGNIDHAAAPATENGDDATPDATVPKAVTENTTGHIDAGSAAPANTVTPADTNTEKSRNGNNPADL</sequence>
<dbReference type="PANTHER" id="PTHR47019">
    <property type="entry name" value="LIPID II FLIPPASE MURJ"/>
    <property type="match status" value="1"/>
</dbReference>
<feature type="region of interest" description="Disordered" evidence="8">
    <location>
        <begin position="717"/>
        <end position="886"/>
    </location>
</feature>
<keyword evidence="11" id="KW-1185">Reference proteome</keyword>
<feature type="transmembrane region" description="Helical" evidence="9">
    <location>
        <begin position="366"/>
        <end position="387"/>
    </location>
</feature>
<dbReference type="RefSeq" id="WP_094661227.1">
    <property type="nucleotide sequence ID" value="NZ_MWWR01000015.1"/>
</dbReference>
<dbReference type="GO" id="GO:0008360">
    <property type="term" value="P:regulation of cell shape"/>
    <property type="evidence" value="ECO:0007669"/>
    <property type="project" value="UniProtKB-KW"/>
</dbReference>
<feature type="transmembrane region" description="Helical" evidence="9">
    <location>
        <begin position="87"/>
        <end position="113"/>
    </location>
</feature>
<evidence type="ECO:0000256" key="6">
    <source>
        <dbReference type="ARBA" id="ARBA00022989"/>
    </source>
</evidence>
<feature type="region of interest" description="Disordered" evidence="8">
    <location>
        <begin position="556"/>
        <end position="631"/>
    </location>
</feature>
<dbReference type="OrthoDB" id="9786339at2"/>
<dbReference type="GO" id="GO:0009252">
    <property type="term" value="P:peptidoglycan biosynthetic process"/>
    <property type="evidence" value="ECO:0007669"/>
    <property type="project" value="UniProtKB-KW"/>
</dbReference>
<feature type="transmembrane region" description="Helical" evidence="9">
    <location>
        <begin position="508"/>
        <end position="530"/>
    </location>
</feature>
<feature type="compositionally biased region" description="Low complexity" evidence="8">
    <location>
        <begin position="571"/>
        <end position="599"/>
    </location>
</feature>
<dbReference type="PANTHER" id="PTHR47019:SF1">
    <property type="entry name" value="LIPID II FLIPPASE MURJ"/>
    <property type="match status" value="1"/>
</dbReference>
<feature type="compositionally biased region" description="Low complexity" evidence="8">
    <location>
        <begin position="834"/>
        <end position="866"/>
    </location>
</feature>
<dbReference type="GO" id="GO:0005886">
    <property type="term" value="C:plasma membrane"/>
    <property type="evidence" value="ECO:0007669"/>
    <property type="project" value="UniProtKB-SubCell"/>
</dbReference>
<feature type="transmembrane region" description="Helical" evidence="9">
    <location>
        <begin position="470"/>
        <end position="488"/>
    </location>
</feature>
<feature type="region of interest" description="Disordered" evidence="8">
    <location>
        <begin position="668"/>
        <end position="700"/>
    </location>
</feature>
<name>A0A261EUQ0_9BIFI</name>
<evidence type="ECO:0000256" key="8">
    <source>
        <dbReference type="SAM" id="MobiDB-lite"/>
    </source>
</evidence>
<feature type="transmembrane region" description="Helical" evidence="9">
    <location>
        <begin position="158"/>
        <end position="181"/>
    </location>
</feature>
<comment type="subcellular location">
    <subcellularLocation>
        <location evidence="1">Cell membrane</location>
        <topology evidence="1">Multi-pass membrane protein</topology>
    </subcellularLocation>
</comment>
<evidence type="ECO:0000256" key="5">
    <source>
        <dbReference type="ARBA" id="ARBA00022984"/>
    </source>
</evidence>
<keyword evidence="4" id="KW-0133">Cell shape</keyword>
<feature type="transmembrane region" description="Helical" evidence="9">
    <location>
        <begin position="201"/>
        <end position="222"/>
    </location>
</feature>
<evidence type="ECO:0000256" key="1">
    <source>
        <dbReference type="ARBA" id="ARBA00004651"/>
    </source>
</evidence>
<dbReference type="CDD" id="cd13123">
    <property type="entry name" value="MATE_MurJ_like"/>
    <property type="match status" value="1"/>
</dbReference>
<feature type="transmembrane region" description="Helical" evidence="9">
    <location>
        <begin position="243"/>
        <end position="264"/>
    </location>
</feature>
<dbReference type="AlphaFoldDB" id="A0A261EUQ0"/>
<dbReference type="EMBL" id="MWWR01000015">
    <property type="protein sequence ID" value="OZG50567.1"/>
    <property type="molecule type" value="Genomic_DNA"/>
</dbReference>
<keyword evidence="6 9" id="KW-1133">Transmembrane helix</keyword>
<feature type="compositionally biased region" description="Polar residues" evidence="8">
    <location>
        <begin position="974"/>
        <end position="983"/>
    </location>
</feature>
<feature type="transmembrane region" description="Helical" evidence="9">
    <location>
        <begin position="53"/>
        <end position="75"/>
    </location>
</feature>
<feature type="compositionally biased region" description="Low complexity" evidence="8">
    <location>
        <begin position="668"/>
        <end position="678"/>
    </location>
</feature>
<dbReference type="GO" id="GO:0015648">
    <property type="term" value="F:lipid-linked peptidoglycan transporter activity"/>
    <property type="evidence" value="ECO:0007669"/>
    <property type="project" value="TreeGrafter"/>
</dbReference>
<feature type="compositionally biased region" description="Low complexity" evidence="8">
    <location>
        <begin position="778"/>
        <end position="795"/>
    </location>
</feature>
<dbReference type="Pfam" id="PF03023">
    <property type="entry name" value="MurJ"/>
    <property type="match status" value="1"/>
</dbReference>
<dbReference type="InterPro" id="IPR051050">
    <property type="entry name" value="Lipid_II_flippase_MurJ/MviN"/>
</dbReference>
<evidence type="ECO:0000256" key="2">
    <source>
        <dbReference type="ARBA" id="ARBA00022475"/>
    </source>
</evidence>
<evidence type="ECO:0000256" key="4">
    <source>
        <dbReference type="ARBA" id="ARBA00022960"/>
    </source>
</evidence>
<evidence type="ECO:0000256" key="7">
    <source>
        <dbReference type="ARBA" id="ARBA00023136"/>
    </source>
</evidence>
<feature type="transmembrane region" description="Helical" evidence="9">
    <location>
        <begin position="399"/>
        <end position="421"/>
    </location>
</feature>
<protein>
    <submittedName>
        <fullName evidence="10">Virulence factor protein</fullName>
    </submittedName>
</protein>
<reference evidence="10 11" key="1">
    <citation type="journal article" date="2017" name="BMC Genomics">
        <title>Comparative genomic and phylogenomic analyses of the Bifidobacteriaceae family.</title>
        <authorList>
            <person name="Lugli G.A."/>
            <person name="Milani C."/>
            <person name="Turroni F."/>
            <person name="Duranti S."/>
            <person name="Mancabelli L."/>
            <person name="Mangifesta M."/>
            <person name="Ferrario C."/>
            <person name="Modesto M."/>
            <person name="Mattarelli P."/>
            <person name="Jiri K."/>
            <person name="van Sinderen D."/>
            <person name="Ventura M."/>
        </authorList>
    </citation>
    <scope>NUCLEOTIDE SEQUENCE [LARGE SCALE GENOMIC DNA]</scope>
    <source>
        <strain evidence="10 11">DSM 24742</strain>
    </source>
</reference>
<evidence type="ECO:0000256" key="9">
    <source>
        <dbReference type="SAM" id="Phobius"/>
    </source>
</evidence>
<comment type="caution">
    <text evidence="10">The sequence shown here is derived from an EMBL/GenBank/DDBJ whole genome shotgun (WGS) entry which is preliminary data.</text>
</comment>
<dbReference type="GO" id="GO:0034204">
    <property type="term" value="P:lipid translocation"/>
    <property type="evidence" value="ECO:0007669"/>
    <property type="project" value="TreeGrafter"/>
</dbReference>
<feature type="compositionally biased region" description="Pro residues" evidence="8">
    <location>
        <begin position="763"/>
        <end position="777"/>
    </location>
</feature>
<evidence type="ECO:0000313" key="11">
    <source>
        <dbReference type="Proteomes" id="UP000216725"/>
    </source>
</evidence>
<dbReference type="Proteomes" id="UP000216725">
    <property type="component" value="Unassembled WGS sequence"/>
</dbReference>
<gene>
    <name evidence="10" type="ORF">PSRA_1422</name>
</gene>
<proteinExistence type="predicted"/>
<keyword evidence="7 9" id="KW-0472">Membrane</keyword>
<evidence type="ECO:0000256" key="3">
    <source>
        <dbReference type="ARBA" id="ARBA00022692"/>
    </source>
</evidence>
<feature type="transmembrane region" description="Helical" evidence="9">
    <location>
        <begin position="329"/>
        <end position="346"/>
    </location>
</feature>
<feature type="transmembrane region" description="Helical" evidence="9">
    <location>
        <begin position="427"/>
        <end position="449"/>
    </location>
</feature>
<feature type="transmembrane region" description="Helical" evidence="9">
    <location>
        <begin position="125"/>
        <end position="146"/>
    </location>
</feature>
<feature type="compositionally biased region" description="Polar residues" evidence="8">
    <location>
        <begin position="726"/>
        <end position="736"/>
    </location>
</feature>
<feature type="transmembrane region" description="Helical" evidence="9">
    <location>
        <begin position="284"/>
        <end position="308"/>
    </location>
</feature>
<keyword evidence="5" id="KW-0573">Peptidoglycan synthesis</keyword>
<organism evidence="10 11">
    <name type="scientific">Pseudoscardovia radai</name>
    <dbReference type="NCBI Taxonomy" id="987066"/>
    <lineage>
        <taxon>Bacteria</taxon>
        <taxon>Bacillati</taxon>
        <taxon>Actinomycetota</taxon>
        <taxon>Actinomycetes</taxon>
        <taxon>Bifidobacteriales</taxon>
        <taxon>Bifidobacteriaceae</taxon>
        <taxon>Pseudoscardovia</taxon>
    </lineage>
</organism>
<dbReference type="InterPro" id="IPR004268">
    <property type="entry name" value="MurJ"/>
</dbReference>
<feature type="region of interest" description="Disordered" evidence="8">
    <location>
        <begin position="940"/>
        <end position="997"/>
    </location>
</feature>